<dbReference type="InterPro" id="IPR030661">
    <property type="entry name" value="Uba2"/>
</dbReference>
<reference evidence="12 13" key="1">
    <citation type="journal article" date="2014" name="Genome Biol.">
        <title>Transcriptome and methylome profiling reveals relics of genome dominance in the mesopolyploid Brassica oleracea.</title>
        <authorList>
            <person name="Parkin I.A."/>
            <person name="Koh C."/>
            <person name="Tang H."/>
            <person name="Robinson S.J."/>
            <person name="Kagale S."/>
            <person name="Clarke W.E."/>
            <person name="Town C.D."/>
            <person name="Nixon J."/>
            <person name="Krishnakumar V."/>
            <person name="Bidwell S.L."/>
            <person name="Denoeud F."/>
            <person name="Belcram H."/>
            <person name="Links M.G."/>
            <person name="Just J."/>
            <person name="Clarke C."/>
            <person name="Bender T."/>
            <person name="Huebert T."/>
            <person name="Mason A.S."/>
            <person name="Pires J.C."/>
            <person name="Barker G."/>
            <person name="Moore J."/>
            <person name="Walley P.G."/>
            <person name="Manoli S."/>
            <person name="Batley J."/>
            <person name="Edwards D."/>
            <person name="Nelson M.N."/>
            <person name="Wang X."/>
            <person name="Paterson A.H."/>
            <person name="King G."/>
            <person name="Bancroft I."/>
            <person name="Chalhoub B."/>
            <person name="Sharpe A.G."/>
        </authorList>
    </citation>
    <scope>NUCLEOTIDE SEQUENCE</scope>
    <source>
        <strain evidence="12 13">cv. TO1000</strain>
    </source>
</reference>
<dbReference type="PANTHER" id="PTHR10953">
    <property type="entry name" value="UBIQUITIN-ACTIVATING ENZYME E1"/>
    <property type="match status" value="1"/>
</dbReference>
<accession>A0A0D3DW72</accession>
<keyword evidence="13" id="KW-1185">Reference proteome</keyword>
<dbReference type="GO" id="GO:0031510">
    <property type="term" value="C:SUMO activating enzyme complex"/>
    <property type="evidence" value="ECO:0007669"/>
    <property type="project" value="UniProtKB-UniRule"/>
</dbReference>
<feature type="active site" description="Glycyl thioester intermediate" evidence="5">
    <location>
        <position position="205"/>
    </location>
</feature>
<reference evidence="12" key="2">
    <citation type="submission" date="2015-03" db="UniProtKB">
        <authorList>
            <consortium name="EnsemblPlants"/>
        </authorList>
    </citation>
    <scope>IDENTIFICATION</scope>
</reference>
<feature type="region of interest" description="Disordered" evidence="8">
    <location>
        <begin position="594"/>
        <end position="689"/>
    </location>
</feature>
<dbReference type="InterPro" id="IPR035985">
    <property type="entry name" value="Ubiquitin-activating_enz"/>
</dbReference>
<evidence type="ECO:0000256" key="1">
    <source>
        <dbReference type="ARBA" id="ARBA00004906"/>
    </source>
</evidence>
<feature type="binding site" evidence="7">
    <location>
        <position position="190"/>
    </location>
    <ligand>
        <name>Zn(2+)</name>
        <dbReference type="ChEBI" id="CHEBI:29105"/>
    </ligand>
</feature>
<keyword evidence="4" id="KW-0833">Ubl conjugation pathway</keyword>
<evidence type="ECO:0000256" key="5">
    <source>
        <dbReference type="PIRSR" id="PIRSR039133-1"/>
    </source>
</evidence>
<evidence type="ECO:0000313" key="12">
    <source>
        <dbReference type="EnsemblPlants" id="Bo8g101730.1"/>
    </source>
</evidence>
<feature type="binding site" evidence="6">
    <location>
        <begin position="88"/>
        <end position="91"/>
    </location>
    <ligand>
        <name>ATP</name>
        <dbReference type="ChEBI" id="CHEBI:30616"/>
    </ligand>
</feature>
<feature type="domain" description="THIF-type NAD/FAD binding fold" evidence="9">
    <location>
        <begin position="5"/>
        <end position="42"/>
    </location>
</feature>
<dbReference type="GO" id="GO:0019948">
    <property type="term" value="F:SUMO activating enzyme activity"/>
    <property type="evidence" value="ECO:0007669"/>
    <property type="project" value="UniProtKB-UniRule"/>
</dbReference>
<feature type="binding site" evidence="6">
    <location>
        <begin position="19"/>
        <end position="24"/>
    </location>
    <ligand>
        <name>ATP</name>
        <dbReference type="ChEBI" id="CHEBI:30616"/>
    </ligand>
</feature>
<sequence>MDTQQQQSSIQGAKVLMVGAGGIGCELLKTLALSGFQDIHIVTSSLSFSFYLVNLYVIFQLANGQALFICADYSLVLQIDMDTIEVSNLNRQFLFRRSHVGQSKAKVARDAVLRFRPHINIRSYHANVKNPEFDVDFFKQFDVVLNGLDNLDARRHVNRLCLAADVPLVESGTTGFLGQVTVHVKGKTECYECQTKPAPKTYPVCTITSTPTKFVHCIVWAKDLLFAKLFGDKNQDNDLNVRANNAASSSKETEDVFERAEDEDIDQYGRKIYDHVFGYNIEAALSNEETWKNRRRPRPIYSKEVLPECMSQQNGSTQNCSATDDDSTVSAMPLLGLKNPQELWGLTQNSLVFIEALKLFFAKRKKEIGHLTFDKDDQLAVEFVTAAANIRAESFGIPLHSLFEAKGIAGNIVHAVATTNAIVAGLIVIEAIKVLKKDADKYRMTYCLEHPSRKMLLMPVEPFEPNPACYVCSKTPLVLEINTRKSKLRDLVDKIVTAKLGMNLPLIMHGASLLYEVGDDLDAIMVANYNANLEKVGSRIYSSNTGMGFCNFLQVVFLFQSLSELPSPVINGSILTVEDLQQELSCKINVKHREEFDEEKEPEGMVLSGWTQSPATNGESASTSNNENEKAVDVTESSSGPEMASKKRRLSETQPENDKKETENVESDDDELMEIENPVMVSKKKKRVE</sequence>
<evidence type="ECO:0000259" key="10">
    <source>
        <dbReference type="Pfam" id="PF10585"/>
    </source>
</evidence>
<dbReference type="Proteomes" id="UP000032141">
    <property type="component" value="Chromosome C8"/>
</dbReference>
<keyword evidence="3" id="KW-0436">Ligase</keyword>
<feature type="binding site" evidence="6">
    <location>
        <begin position="149"/>
        <end position="154"/>
    </location>
    <ligand>
        <name>ATP</name>
        <dbReference type="ChEBI" id="CHEBI:30616"/>
    </ligand>
</feature>
<dbReference type="GO" id="GO:0005524">
    <property type="term" value="F:ATP binding"/>
    <property type="evidence" value="ECO:0007669"/>
    <property type="project" value="UniProtKB-UniRule"/>
</dbReference>
<protein>
    <recommendedName>
        <fullName evidence="4">SUMO-activating enzyme subunit</fullName>
    </recommendedName>
</protein>
<evidence type="ECO:0000256" key="8">
    <source>
        <dbReference type="SAM" id="MobiDB-lite"/>
    </source>
</evidence>
<dbReference type="FunFam" id="3.40.50.720:FF:000864">
    <property type="entry name" value="SUMO-activating enzyme subunit"/>
    <property type="match status" value="1"/>
</dbReference>
<dbReference type="Pfam" id="PF10585">
    <property type="entry name" value="UBA_E1_SCCH"/>
    <property type="match status" value="1"/>
</dbReference>
<evidence type="ECO:0000256" key="2">
    <source>
        <dbReference type="ARBA" id="ARBA00005673"/>
    </source>
</evidence>
<feature type="binding site" evidence="6">
    <location>
        <position position="104"/>
    </location>
    <ligand>
        <name>ATP</name>
        <dbReference type="ChEBI" id="CHEBI:30616"/>
    </ligand>
</feature>
<keyword evidence="4 7" id="KW-0479">Metal-binding</keyword>
<dbReference type="InterPro" id="IPR045886">
    <property type="entry name" value="ThiF/MoeB/HesA"/>
</dbReference>
<evidence type="ECO:0000256" key="6">
    <source>
        <dbReference type="PIRSR" id="PIRSR039133-2"/>
    </source>
</evidence>
<dbReference type="Gramene" id="Bo8g101730.1">
    <property type="protein sequence ID" value="Bo8g101730.1"/>
    <property type="gene ID" value="Bo8g101730"/>
</dbReference>
<dbReference type="UniPathway" id="UPA00886"/>
<dbReference type="Pfam" id="PF14732">
    <property type="entry name" value="UAE_UbL"/>
    <property type="match status" value="1"/>
</dbReference>
<keyword evidence="4 7" id="KW-0862">Zinc</keyword>
<dbReference type="GO" id="GO:0009793">
    <property type="term" value="P:embryo development ending in seed dormancy"/>
    <property type="evidence" value="ECO:0007669"/>
    <property type="project" value="EnsemblPlants"/>
</dbReference>
<feature type="domain" description="Ubiquitin/SUMO-activating enzyme ubiquitin-like" evidence="11">
    <location>
        <begin position="479"/>
        <end position="535"/>
    </location>
</feature>
<comment type="pathway">
    <text evidence="1">Protein modification; protein ubiquitination.</text>
</comment>
<comment type="similarity">
    <text evidence="2 4">Belongs to the ubiquitin-activating E1 family.</text>
</comment>
<dbReference type="Gene3D" id="1.10.10.2660">
    <property type="entry name" value="Ubiquitin-activating enzyme E1, SCCH domain"/>
    <property type="match status" value="2"/>
</dbReference>
<dbReference type="HOGENOM" id="CLU_013325_7_4_1"/>
<dbReference type="UniPathway" id="UPA00143"/>
<evidence type="ECO:0000259" key="11">
    <source>
        <dbReference type="Pfam" id="PF14732"/>
    </source>
</evidence>
<dbReference type="InterPro" id="IPR028077">
    <property type="entry name" value="UAE_UbL_dom"/>
</dbReference>
<feature type="domain" description="Ubiquitin-activating enzyme SCCH" evidence="10">
    <location>
        <begin position="354"/>
        <end position="406"/>
    </location>
</feature>
<dbReference type="eggNOG" id="KOG2013">
    <property type="taxonomic scope" value="Eukaryota"/>
</dbReference>
<dbReference type="GO" id="GO:0005737">
    <property type="term" value="C:cytoplasm"/>
    <property type="evidence" value="ECO:0007669"/>
    <property type="project" value="TreeGrafter"/>
</dbReference>
<feature type="compositionally biased region" description="Polar residues" evidence="8">
    <location>
        <begin position="609"/>
        <end position="626"/>
    </location>
</feature>
<keyword evidence="4 6" id="KW-0547">Nucleotide-binding</keyword>
<keyword evidence="4 6" id="KW-0067">ATP-binding</keyword>
<dbReference type="Gene3D" id="3.40.50.720">
    <property type="entry name" value="NAD(P)-binding Rossmann-like Domain"/>
    <property type="match status" value="3"/>
</dbReference>
<feature type="domain" description="THIF-type NAD/FAD binding fold" evidence="9">
    <location>
        <begin position="79"/>
        <end position="469"/>
    </location>
</feature>
<evidence type="ECO:0000256" key="3">
    <source>
        <dbReference type="ARBA" id="ARBA00022598"/>
    </source>
</evidence>
<dbReference type="STRING" id="109376.A0A0D3DW72"/>
<dbReference type="OMA" id="CKEACKC"/>
<dbReference type="Pfam" id="PF00899">
    <property type="entry name" value="ThiF"/>
    <property type="match status" value="2"/>
</dbReference>
<dbReference type="AlphaFoldDB" id="A0A0D3DW72"/>
<dbReference type="CDD" id="cd01489">
    <property type="entry name" value="Uba2_SUMO"/>
    <property type="match status" value="1"/>
</dbReference>
<feature type="binding site" evidence="6">
    <location>
        <position position="80"/>
    </location>
    <ligand>
        <name>ATP</name>
        <dbReference type="ChEBI" id="CHEBI:30616"/>
    </ligand>
</feature>
<feature type="binding site" evidence="7">
    <location>
        <position position="469"/>
    </location>
    <ligand>
        <name>Zn(2+)</name>
        <dbReference type="ChEBI" id="CHEBI:29105"/>
    </ligand>
</feature>
<feature type="compositionally biased region" description="Acidic residues" evidence="8">
    <location>
        <begin position="664"/>
        <end position="674"/>
    </location>
</feature>
<dbReference type="FunFam" id="1.10.10.520:FF:000004">
    <property type="entry name" value="SUMO-activating enzyme subunit"/>
    <property type="match status" value="1"/>
</dbReference>
<dbReference type="PANTHER" id="PTHR10953:SF5">
    <property type="entry name" value="SUMO-ACTIVATING ENZYME SUBUNIT 2"/>
    <property type="match status" value="1"/>
</dbReference>
<evidence type="ECO:0000256" key="4">
    <source>
        <dbReference type="PIRNR" id="PIRNR039133"/>
    </source>
</evidence>
<dbReference type="InterPro" id="IPR000594">
    <property type="entry name" value="ThiF_NAD_FAD-bd"/>
</dbReference>
<name>A0A0D3DW72_BRAOL</name>
<proteinExistence type="inferred from homology"/>
<dbReference type="GO" id="GO:0016567">
    <property type="term" value="P:protein ubiquitination"/>
    <property type="evidence" value="ECO:0007669"/>
    <property type="project" value="UniProtKB-UniPathway"/>
</dbReference>
<evidence type="ECO:0000313" key="13">
    <source>
        <dbReference type="Proteomes" id="UP000032141"/>
    </source>
</evidence>
<feature type="binding site" evidence="7">
    <location>
        <position position="193"/>
    </location>
    <ligand>
        <name>Zn(2+)</name>
        <dbReference type="ChEBI" id="CHEBI:29105"/>
    </ligand>
</feature>
<dbReference type="Gene3D" id="3.10.290.20">
    <property type="entry name" value="Ubiquitin-like 2 activating enzyme e1b. Chain: B, domain 3"/>
    <property type="match status" value="1"/>
</dbReference>
<comment type="pathway">
    <text evidence="4">Protein modification; protein sumoylation.</text>
</comment>
<dbReference type="GO" id="GO:0046872">
    <property type="term" value="F:metal ion binding"/>
    <property type="evidence" value="ECO:0007669"/>
    <property type="project" value="UniProtKB-KW"/>
</dbReference>
<dbReference type="InterPro" id="IPR042063">
    <property type="entry name" value="Ubi_acti_E1_SCCH"/>
</dbReference>
<dbReference type="InterPro" id="IPR019572">
    <property type="entry name" value="UBA_E1_SCCH"/>
</dbReference>
<feature type="binding site" evidence="7">
    <location>
        <position position="472"/>
    </location>
    <ligand>
        <name>Zn(2+)</name>
        <dbReference type="ChEBI" id="CHEBI:29105"/>
    </ligand>
</feature>
<dbReference type="PIRSF" id="PIRSF039133">
    <property type="entry name" value="SUMO_E1B"/>
    <property type="match status" value="1"/>
</dbReference>
<comment type="subunit">
    <text evidence="4">Heterodimer.</text>
</comment>
<dbReference type="SUPFAM" id="SSF69572">
    <property type="entry name" value="Activating enzymes of the ubiquitin-like proteins"/>
    <property type="match status" value="1"/>
</dbReference>
<evidence type="ECO:0000259" key="9">
    <source>
        <dbReference type="Pfam" id="PF00899"/>
    </source>
</evidence>
<organism evidence="12 13">
    <name type="scientific">Brassica oleracea var. oleracea</name>
    <dbReference type="NCBI Taxonomy" id="109376"/>
    <lineage>
        <taxon>Eukaryota</taxon>
        <taxon>Viridiplantae</taxon>
        <taxon>Streptophyta</taxon>
        <taxon>Embryophyta</taxon>
        <taxon>Tracheophyta</taxon>
        <taxon>Spermatophyta</taxon>
        <taxon>Magnoliopsida</taxon>
        <taxon>eudicotyledons</taxon>
        <taxon>Gunneridae</taxon>
        <taxon>Pentapetalae</taxon>
        <taxon>rosids</taxon>
        <taxon>malvids</taxon>
        <taxon>Brassicales</taxon>
        <taxon>Brassicaceae</taxon>
        <taxon>Brassiceae</taxon>
        <taxon>Brassica</taxon>
    </lineage>
</organism>
<dbReference type="GO" id="GO:0016925">
    <property type="term" value="P:protein sumoylation"/>
    <property type="evidence" value="ECO:0007669"/>
    <property type="project" value="UniProtKB-UniRule"/>
</dbReference>
<dbReference type="EnsemblPlants" id="Bo8g101730.1">
    <property type="protein sequence ID" value="Bo8g101730.1"/>
    <property type="gene ID" value="Bo8g101730"/>
</dbReference>
<evidence type="ECO:0000256" key="7">
    <source>
        <dbReference type="PIRSR" id="PIRSR039133-3"/>
    </source>
</evidence>